<dbReference type="InterPro" id="IPR051401">
    <property type="entry name" value="GtrA_CellWall_Glycosyl"/>
</dbReference>
<feature type="transmembrane region" description="Helical" evidence="6">
    <location>
        <begin position="100"/>
        <end position="121"/>
    </location>
</feature>
<gene>
    <name evidence="8" type="ORF">CEE60_10455</name>
</gene>
<proteinExistence type="inferred from homology"/>
<name>A0A246HPD3_STEMA</name>
<comment type="subcellular location">
    <subcellularLocation>
        <location evidence="1">Membrane</location>
        <topology evidence="1">Multi-pass membrane protein</topology>
    </subcellularLocation>
</comment>
<evidence type="ECO:0000313" key="8">
    <source>
        <dbReference type="EMBL" id="OWQ54063.1"/>
    </source>
</evidence>
<dbReference type="InterPro" id="IPR007267">
    <property type="entry name" value="GtrA_DPMS_TM"/>
</dbReference>
<evidence type="ECO:0000256" key="2">
    <source>
        <dbReference type="ARBA" id="ARBA00009399"/>
    </source>
</evidence>
<evidence type="ECO:0000256" key="1">
    <source>
        <dbReference type="ARBA" id="ARBA00004141"/>
    </source>
</evidence>
<evidence type="ECO:0000313" key="9">
    <source>
        <dbReference type="Proteomes" id="UP000198157"/>
    </source>
</evidence>
<comment type="caution">
    <text evidence="8">The sequence shown here is derived from an EMBL/GenBank/DDBJ whole genome shotgun (WGS) entry which is preliminary data.</text>
</comment>
<organism evidence="8 9">
    <name type="scientific">Stenotrophomonas maltophilia</name>
    <name type="common">Pseudomonas maltophilia</name>
    <name type="synonym">Xanthomonas maltophilia</name>
    <dbReference type="NCBI Taxonomy" id="40324"/>
    <lineage>
        <taxon>Bacteria</taxon>
        <taxon>Pseudomonadati</taxon>
        <taxon>Pseudomonadota</taxon>
        <taxon>Gammaproteobacteria</taxon>
        <taxon>Lysobacterales</taxon>
        <taxon>Lysobacteraceae</taxon>
        <taxon>Stenotrophomonas</taxon>
        <taxon>Stenotrophomonas maltophilia group</taxon>
    </lineage>
</organism>
<dbReference type="GO" id="GO:0000271">
    <property type="term" value="P:polysaccharide biosynthetic process"/>
    <property type="evidence" value="ECO:0007669"/>
    <property type="project" value="InterPro"/>
</dbReference>
<evidence type="ECO:0000256" key="6">
    <source>
        <dbReference type="SAM" id="Phobius"/>
    </source>
</evidence>
<keyword evidence="4 6" id="KW-1133">Transmembrane helix</keyword>
<feature type="transmembrane region" description="Helical" evidence="6">
    <location>
        <begin position="40"/>
        <end position="60"/>
    </location>
</feature>
<dbReference type="PANTHER" id="PTHR38459">
    <property type="entry name" value="PROPHAGE BACTOPRENOL-LINKED GLUCOSE TRANSLOCASE HOMOLOG"/>
    <property type="match status" value="1"/>
</dbReference>
<feature type="domain" description="GtrA/DPMS transmembrane" evidence="7">
    <location>
        <begin position="10"/>
        <end position="126"/>
    </location>
</feature>
<dbReference type="AlphaFoldDB" id="A0A246HPD3"/>
<evidence type="ECO:0000256" key="3">
    <source>
        <dbReference type="ARBA" id="ARBA00022692"/>
    </source>
</evidence>
<feature type="transmembrane region" description="Helical" evidence="6">
    <location>
        <begin position="12"/>
        <end position="34"/>
    </location>
</feature>
<comment type="similarity">
    <text evidence="2">Belongs to the GtrA family.</text>
</comment>
<dbReference type="OrthoDB" id="5966606at2"/>
<keyword evidence="3 6" id="KW-0812">Transmembrane</keyword>
<accession>A0A246HPD3</accession>
<dbReference type="EMBL" id="NIVS01000020">
    <property type="protein sequence ID" value="OWQ54063.1"/>
    <property type="molecule type" value="Genomic_DNA"/>
</dbReference>
<dbReference type="Pfam" id="PF04138">
    <property type="entry name" value="GtrA_DPMS_TM"/>
    <property type="match status" value="1"/>
</dbReference>
<dbReference type="Proteomes" id="UP000198157">
    <property type="component" value="Unassembled WGS sequence"/>
</dbReference>
<evidence type="ECO:0000256" key="5">
    <source>
        <dbReference type="ARBA" id="ARBA00023136"/>
    </source>
</evidence>
<sequence length="127" mass="13918">MSLLRQGSSYLVIGLVQLALDWAVFVAATALGMPAAPGNLLGRVSGMLLGFWLNGRYTFARDGEHRLGWSRFARFLLLWAVLTAISTLLVTLAAEHLGLRYAWLAKPLVEGGLAAVSFLLMRTLIFR</sequence>
<feature type="transmembrane region" description="Helical" evidence="6">
    <location>
        <begin position="72"/>
        <end position="94"/>
    </location>
</feature>
<dbReference type="GO" id="GO:0005886">
    <property type="term" value="C:plasma membrane"/>
    <property type="evidence" value="ECO:0007669"/>
    <property type="project" value="TreeGrafter"/>
</dbReference>
<evidence type="ECO:0000256" key="4">
    <source>
        <dbReference type="ARBA" id="ARBA00022989"/>
    </source>
</evidence>
<protein>
    <recommendedName>
        <fullName evidence="7">GtrA/DPMS transmembrane domain-containing protein</fullName>
    </recommendedName>
</protein>
<keyword evidence="5 6" id="KW-0472">Membrane</keyword>
<evidence type="ECO:0000259" key="7">
    <source>
        <dbReference type="Pfam" id="PF04138"/>
    </source>
</evidence>
<dbReference type="PANTHER" id="PTHR38459:SF1">
    <property type="entry name" value="PROPHAGE BACTOPRENOL-LINKED GLUCOSE TRANSLOCASE HOMOLOG"/>
    <property type="match status" value="1"/>
</dbReference>
<reference evidence="8 9" key="1">
    <citation type="submission" date="2017-06" db="EMBL/GenBank/DDBJ databases">
        <authorList>
            <person name="Kim H.J."/>
            <person name="Triplett B.A."/>
        </authorList>
    </citation>
    <scope>NUCLEOTIDE SEQUENCE [LARGE SCALE GENOMIC DNA]</scope>
    <source>
        <strain evidence="8 9">13146</strain>
    </source>
</reference>